<evidence type="ECO:0008006" key="3">
    <source>
        <dbReference type="Google" id="ProtNLM"/>
    </source>
</evidence>
<name>A0A1T5GIY8_9SPHI</name>
<dbReference type="EMBL" id="FUZF01000026">
    <property type="protein sequence ID" value="SKC08361.1"/>
    <property type="molecule type" value="Genomic_DNA"/>
</dbReference>
<accession>A0A1T5GIY8</accession>
<dbReference type="RefSeq" id="WP_079645748.1">
    <property type="nucleotide sequence ID" value="NZ_FUZF01000026.1"/>
</dbReference>
<dbReference type="OrthoDB" id="676062at2"/>
<organism evidence="1 2">
    <name type="scientific">Sphingobacterium nematocida</name>
    <dbReference type="NCBI Taxonomy" id="1513896"/>
    <lineage>
        <taxon>Bacteria</taxon>
        <taxon>Pseudomonadati</taxon>
        <taxon>Bacteroidota</taxon>
        <taxon>Sphingobacteriia</taxon>
        <taxon>Sphingobacteriales</taxon>
        <taxon>Sphingobacteriaceae</taxon>
        <taxon>Sphingobacterium</taxon>
    </lineage>
</organism>
<dbReference type="STRING" id="1513896.SAMN05660841_04115"/>
<reference evidence="2" key="1">
    <citation type="submission" date="2017-02" db="EMBL/GenBank/DDBJ databases">
        <authorList>
            <person name="Varghese N."/>
            <person name="Submissions S."/>
        </authorList>
    </citation>
    <scope>NUCLEOTIDE SEQUENCE [LARGE SCALE GENOMIC DNA]</scope>
    <source>
        <strain evidence="2">DSM 24091</strain>
    </source>
</reference>
<keyword evidence="2" id="KW-1185">Reference proteome</keyword>
<sequence>MLNDIIDKYEGFSDALISEVSYSSHSGARRIEVAINCMNTHTDYQYEQVKLIFIDVLSFRFIESENQSSLLINQALICELNGTIVFDFFPLVFGGGRLEENANSDLMIKCKNVSYESLT</sequence>
<dbReference type="Proteomes" id="UP000190150">
    <property type="component" value="Unassembled WGS sequence"/>
</dbReference>
<gene>
    <name evidence="1" type="ORF">SAMN05660841_04115</name>
</gene>
<evidence type="ECO:0000313" key="2">
    <source>
        <dbReference type="Proteomes" id="UP000190150"/>
    </source>
</evidence>
<protein>
    <recommendedName>
        <fullName evidence="3">Immunity protein 50</fullName>
    </recommendedName>
</protein>
<evidence type="ECO:0000313" key="1">
    <source>
        <dbReference type="EMBL" id="SKC08361.1"/>
    </source>
</evidence>
<dbReference type="AlphaFoldDB" id="A0A1T5GIY8"/>
<proteinExistence type="predicted"/>